<feature type="domain" description="CHAD" evidence="3">
    <location>
        <begin position="240"/>
        <end position="520"/>
    </location>
</feature>
<organism evidence="4 5">
    <name type="scientific">Streptacidiphilus fuscans</name>
    <dbReference type="NCBI Taxonomy" id="2789292"/>
    <lineage>
        <taxon>Bacteria</taxon>
        <taxon>Bacillati</taxon>
        <taxon>Actinomycetota</taxon>
        <taxon>Actinomycetes</taxon>
        <taxon>Kitasatosporales</taxon>
        <taxon>Streptomycetaceae</taxon>
        <taxon>Streptacidiphilus</taxon>
    </lineage>
</organism>
<sequence>MGRKAARATAQVERERKFEGDAGIGAGAAVRLTGPAPLDGVAQGVAADTELLDAVYYDTPDRRLLSRRITLRRRTGGHDAGWHLKLPTADGARLELHVPLDAASAAGAAGASGAVPDELAARVRAYVREIPLTPVARLRTERHRTLLQDDADRTLVEIADDTVTAERLDPDGAVVGSSSWREVEAELVGGDETLLDAVEARLLADGLRRSASASKVARALGQPSAPRPHVESGRDDRQRAGTVGLLLTTLLRQQVDRLLACDAEVRVDAPDAVHQMRVAARRLRSTLRVYERLLRVDEIASVEEELRQLGRTLGVARDREVLGERLLRELAELRPEERPGPIRRRLSAWSRRGYRTAWRRATRELDGAPYFALLDALDALADAPPLRKRARRSAGKELPRMLERERLRVAHRVHEARRLPSGTAEHDAAVHAARRAAKRARYAGEGADQPGYATAMKSLQTLLGDRQDALLAAQALPELAATAQTAGEPGFGYGVLYARQQAAVAAAEAELPACWAAVETVELARGK</sequence>
<dbReference type="InterPro" id="IPR038186">
    <property type="entry name" value="CHAD_dom_sf"/>
</dbReference>
<dbReference type="InterPro" id="IPR023577">
    <property type="entry name" value="CYTH_domain"/>
</dbReference>
<dbReference type="SUPFAM" id="SSF55154">
    <property type="entry name" value="CYTH-like phosphatases"/>
    <property type="match status" value="1"/>
</dbReference>
<dbReference type="Gene3D" id="1.40.20.10">
    <property type="entry name" value="CHAD domain"/>
    <property type="match status" value="1"/>
</dbReference>
<feature type="domain" description="CYTH" evidence="2">
    <location>
        <begin position="11"/>
        <end position="223"/>
    </location>
</feature>
<dbReference type="PROSITE" id="PS51707">
    <property type="entry name" value="CYTH"/>
    <property type="match status" value="1"/>
</dbReference>
<dbReference type="InterPro" id="IPR007899">
    <property type="entry name" value="CHAD_dom"/>
</dbReference>
<dbReference type="AlphaFoldDB" id="A0A931B780"/>
<evidence type="ECO:0000259" key="2">
    <source>
        <dbReference type="PROSITE" id="PS51707"/>
    </source>
</evidence>
<dbReference type="Pfam" id="PF01928">
    <property type="entry name" value="CYTH"/>
    <property type="match status" value="1"/>
</dbReference>
<dbReference type="PANTHER" id="PTHR39339:SF1">
    <property type="entry name" value="CHAD DOMAIN-CONTAINING PROTEIN"/>
    <property type="match status" value="1"/>
</dbReference>
<evidence type="ECO:0000313" key="5">
    <source>
        <dbReference type="Proteomes" id="UP000657385"/>
    </source>
</evidence>
<keyword evidence="5" id="KW-1185">Reference proteome</keyword>
<proteinExistence type="predicted"/>
<dbReference type="CDD" id="cd07374">
    <property type="entry name" value="CYTH-like_Pase"/>
    <property type="match status" value="1"/>
</dbReference>
<name>A0A931B780_9ACTN</name>
<feature type="region of interest" description="Disordered" evidence="1">
    <location>
        <begin position="215"/>
        <end position="238"/>
    </location>
</feature>
<dbReference type="EMBL" id="JADPRT010000013">
    <property type="protein sequence ID" value="MBF9071694.1"/>
    <property type="molecule type" value="Genomic_DNA"/>
</dbReference>
<evidence type="ECO:0000259" key="3">
    <source>
        <dbReference type="PROSITE" id="PS51708"/>
    </source>
</evidence>
<evidence type="ECO:0000313" key="4">
    <source>
        <dbReference type="EMBL" id="MBF9071694.1"/>
    </source>
</evidence>
<gene>
    <name evidence="4" type="ORF">I2501_27090</name>
</gene>
<dbReference type="InterPro" id="IPR033469">
    <property type="entry name" value="CYTH-like_dom_sf"/>
</dbReference>
<dbReference type="SMART" id="SM01118">
    <property type="entry name" value="CYTH"/>
    <property type="match status" value="1"/>
</dbReference>
<feature type="compositionally biased region" description="Basic and acidic residues" evidence="1">
    <location>
        <begin position="228"/>
        <end position="238"/>
    </location>
</feature>
<dbReference type="RefSeq" id="WP_196196873.1">
    <property type="nucleotide sequence ID" value="NZ_JADPRT010000013.1"/>
</dbReference>
<protein>
    <submittedName>
        <fullName evidence="4">CYTH and CHAD domain-containing protein</fullName>
    </submittedName>
</protein>
<comment type="caution">
    <text evidence="4">The sequence shown here is derived from an EMBL/GenBank/DDBJ whole genome shotgun (WGS) entry which is preliminary data.</text>
</comment>
<dbReference type="SMART" id="SM00880">
    <property type="entry name" value="CHAD"/>
    <property type="match status" value="1"/>
</dbReference>
<reference evidence="4" key="1">
    <citation type="submission" date="2020-11" db="EMBL/GenBank/DDBJ databases">
        <title>Isolation and identification of active actinomycetes.</title>
        <authorList>
            <person name="Yu B."/>
        </authorList>
    </citation>
    <scope>NUCLEOTIDE SEQUENCE</scope>
    <source>
        <strain evidence="4">NEAU-YB345</strain>
    </source>
</reference>
<dbReference type="PROSITE" id="PS51708">
    <property type="entry name" value="CHAD"/>
    <property type="match status" value="1"/>
</dbReference>
<accession>A0A931B780</accession>
<dbReference type="Pfam" id="PF05235">
    <property type="entry name" value="CHAD"/>
    <property type="match status" value="1"/>
</dbReference>
<evidence type="ECO:0000256" key="1">
    <source>
        <dbReference type="SAM" id="MobiDB-lite"/>
    </source>
</evidence>
<dbReference type="Gene3D" id="2.40.320.10">
    <property type="entry name" value="Hypothetical Protein Pfu-838710-001"/>
    <property type="match status" value="1"/>
</dbReference>
<dbReference type="Proteomes" id="UP000657385">
    <property type="component" value="Unassembled WGS sequence"/>
</dbReference>
<dbReference type="PANTHER" id="PTHR39339">
    <property type="entry name" value="SLR1444 PROTEIN"/>
    <property type="match status" value="1"/>
</dbReference>